<evidence type="ECO:0000256" key="6">
    <source>
        <dbReference type="RuleBase" id="RU000461"/>
    </source>
</evidence>
<comment type="caution">
    <text evidence="7">The sequence shown here is derived from an EMBL/GenBank/DDBJ whole genome shotgun (WGS) entry which is preliminary data.</text>
</comment>
<protein>
    <submittedName>
        <fullName evidence="7">Cytochrome P450</fullName>
    </submittedName>
</protein>
<reference evidence="7" key="1">
    <citation type="journal article" date="2022" name="IScience">
        <title>Evolution of zygomycete secretomes and the origins of terrestrial fungal ecologies.</title>
        <authorList>
            <person name="Chang Y."/>
            <person name="Wang Y."/>
            <person name="Mondo S."/>
            <person name="Ahrendt S."/>
            <person name="Andreopoulos W."/>
            <person name="Barry K."/>
            <person name="Beard J."/>
            <person name="Benny G.L."/>
            <person name="Blankenship S."/>
            <person name="Bonito G."/>
            <person name="Cuomo C."/>
            <person name="Desiro A."/>
            <person name="Gervers K.A."/>
            <person name="Hundley H."/>
            <person name="Kuo A."/>
            <person name="LaButti K."/>
            <person name="Lang B.F."/>
            <person name="Lipzen A."/>
            <person name="O'Donnell K."/>
            <person name="Pangilinan J."/>
            <person name="Reynolds N."/>
            <person name="Sandor L."/>
            <person name="Smith M.E."/>
            <person name="Tsang A."/>
            <person name="Grigoriev I.V."/>
            <person name="Stajich J.E."/>
            <person name="Spatafora J.W."/>
        </authorList>
    </citation>
    <scope>NUCLEOTIDE SEQUENCE</scope>
    <source>
        <strain evidence="7">RSA 2281</strain>
    </source>
</reference>
<reference evidence="7" key="2">
    <citation type="submission" date="2023-02" db="EMBL/GenBank/DDBJ databases">
        <authorList>
            <consortium name="DOE Joint Genome Institute"/>
            <person name="Mondo S.J."/>
            <person name="Chang Y."/>
            <person name="Wang Y."/>
            <person name="Ahrendt S."/>
            <person name="Andreopoulos W."/>
            <person name="Barry K."/>
            <person name="Beard J."/>
            <person name="Benny G.L."/>
            <person name="Blankenship S."/>
            <person name="Bonito G."/>
            <person name="Cuomo C."/>
            <person name="Desiro A."/>
            <person name="Gervers K.A."/>
            <person name="Hundley H."/>
            <person name="Kuo A."/>
            <person name="LaButti K."/>
            <person name="Lang B.F."/>
            <person name="Lipzen A."/>
            <person name="O'Donnell K."/>
            <person name="Pangilinan J."/>
            <person name="Reynolds N."/>
            <person name="Sandor L."/>
            <person name="Smith M.W."/>
            <person name="Tsang A."/>
            <person name="Grigoriev I.V."/>
            <person name="Stajich J.E."/>
            <person name="Spatafora J.W."/>
        </authorList>
    </citation>
    <scope>NUCLEOTIDE SEQUENCE</scope>
    <source>
        <strain evidence="7">RSA 2281</strain>
    </source>
</reference>
<dbReference type="GO" id="GO:0020037">
    <property type="term" value="F:heme binding"/>
    <property type="evidence" value="ECO:0007669"/>
    <property type="project" value="InterPro"/>
</dbReference>
<comment type="cofactor">
    <cofactor evidence="1 5">
        <name>heme</name>
        <dbReference type="ChEBI" id="CHEBI:30413"/>
    </cofactor>
</comment>
<comment type="similarity">
    <text evidence="2 6">Belongs to the cytochrome P450 family.</text>
</comment>
<keyword evidence="6" id="KW-0503">Monooxygenase</keyword>
<dbReference type="EMBL" id="JAIXMP010000013">
    <property type="protein sequence ID" value="KAI9263202.1"/>
    <property type="molecule type" value="Genomic_DNA"/>
</dbReference>
<dbReference type="GO" id="GO:0016705">
    <property type="term" value="F:oxidoreductase activity, acting on paired donors, with incorporation or reduction of molecular oxygen"/>
    <property type="evidence" value="ECO:0007669"/>
    <property type="project" value="InterPro"/>
</dbReference>
<sequence>MSSLIPSTNQLVDLFNEFQSKLSSRQEARTGIITAAALITTYALYKQFFAKSKDTCPAVPYKIPIFGSTGDYIKDPQAFAEKWTAELGEVYRVHLFGEMVTVVSGRYVREIMLNSNFNFITSVMKRFDMNALARIPAHIVTGDASRKVVVNKLTPSLKRYTPRAVENLIVGLADIVGDLDEPKELPHVYQLVQRMVARASASVFVGEVLCKDSDLVDIFQNITIDIGSLLRPKIPIMMFFPRLMGLQMRILGKFSPKVQKYRQNMIIGMSPEIEKRLEGAKNPGWERPDDILQDILEDNPPEPGTSVAEHCVNWMFSLIFASVHTTSENATVVIYRLLENPELMNELLEEQNEVLRRHGVESGKGSEAFSFDIIKEFVKLDSVCREALRLKNQYFELSHTNISGKNVVLSNGVVIPPDADVYINYWYNHRDASYKGATADDDLAEFKPYRFVNTGRPSTKVSDDFLLFGEGKHACPGRWFAIQEIKTIISLLLRDYTLRPAEKIKFPTTIMTGMPSGKVIIEKKQRK</sequence>
<keyword evidence="3 5" id="KW-0479">Metal-binding</keyword>
<dbReference type="InterPro" id="IPR001128">
    <property type="entry name" value="Cyt_P450"/>
</dbReference>
<proteinExistence type="inferred from homology"/>
<feature type="binding site" description="axial binding residue" evidence="5">
    <location>
        <position position="475"/>
    </location>
    <ligand>
        <name>heme</name>
        <dbReference type="ChEBI" id="CHEBI:30413"/>
    </ligand>
    <ligandPart>
        <name>Fe</name>
        <dbReference type="ChEBI" id="CHEBI:18248"/>
    </ligandPart>
</feature>
<dbReference type="Proteomes" id="UP001209540">
    <property type="component" value="Unassembled WGS sequence"/>
</dbReference>
<dbReference type="InterPro" id="IPR002403">
    <property type="entry name" value="Cyt_P450_E_grp-IV"/>
</dbReference>
<dbReference type="PANTHER" id="PTHR46206">
    <property type="entry name" value="CYTOCHROME P450"/>
    <property type="match status" value="1"/>
</dbReference>
<evidence type="ECO:0000256" key="2">
    <source>
        <dbReference type="ARBA" id="ARBA00010617"/>
    </source>
</evidence>
<evidence type="ECO:0000313" key="7">
    <source>
        <dbReference type="EMBL" id="KAI9263202.1"/>
    </source>
</evidence>
<evidence type="ECO:0000256" key="1">
    <source>
        <dbReference type="ARBA" id="ARBA00001971"/>
    </source>
</evidence>
<dbReference type="AlphaFoldDB" id="A0AAD5PFL6"/>
<evidence type="ECO:0000256" key="4">
    <source>
        <dbReference type="ARBA" id="ARBA00023004"/>
    </source>
</evidence>
<keyword evidence="8" id="KW-1185">Reference proteome</keyword>
<dbReference type="InterPro" id="IPR036396">
    <property type="entry name" value="Cyt_P450_sf"/>
</dbReference>
<accession>A0AAD5PFL6</accession>
<keyword evidence="6" id="KW-0560">Oxidoreductase</keyword>
<evidence type="ECO:0000256" key="3">
    <source>
        <dbReference type="ARBA" id="ARBA00022723"/>
    </source>
</evidence>
<dbReference type="PANTHER" id="PTHR46206:SF7">
    <property type="entry name" value="P450, PUTATIVE (EUROFUNG)-RELATED"/>
    <property type="match status" value="1"/>
</dbReference>
<dbReference type="SUPFAM" id="SSF48264">
    <property type="entry name" value="Cytochrome P450"/>
    <property type="match status" value="1"/>
</dbReference>
<dbReference type="InterPro" id="IPR017972">
    <property type="entry name" value="Cyt_P450_CS"/>
</dbReference>
<gene>
    <name evidence="7" type="ORF">BDA99DRAFT_604872</name>
</gene>
<keyword evidence="4 5" id="KW-0408">Iron</keyword>
<organism evidence="7 8">
    <name type="scientific">Phascolomyces articulosus</name>
    <dbReference type="NCBI Taxonomy" id="60185"/>
    <lineage>
        <taxon>Eukaryota</taxon>
        <taxon>Fungi</taxon>
        <taxon>Fungi incertae sedis</taxon>
        <taxon>Mucoromycota</taxon>
        <taxon>Mucoromycotina</taxon>
        <taxon>Mucoromycetes</taxon>
        <taxon>Mucorales</taxon>
        <taxon>Lichtheimiaceae</taxon>
        <taxon>Phascolomyces</taxon>
    </lineage>
</organism>
<dbReference type="CDD" id="cd11041">
    <property type="entry name" value="CYP503A1-like"/>
    <property type="match status" value="1"/>
</dbReference>
<dbReference type="PRINTS" id="PR00465">
    <property type="entry name" value="EP450IV"/>
</dbReference>
<dbReference type="Pfam" id="PF00067">
    <property type="entry name" value="p450"/>
    <property type="match status" value="1"/>
</dbReference>
<evidence type="ECO:0000256" key="5">
    <source>
        <dbReference type="PIRSR" id="PIRSR602403-1"/>
    </source>
</evidence>
<keyword evidence="5 6" id="KW-0349">Heme</keyword>
<dbReference type="GO" id="GO:0005506">
    <property type="term" value="F:iron ion binding"/>
    <property type="evidence" value="ECO:0007669"/>
    <property type="project" value="InterPro"/>
</dbReference>
<dbReference type="PROSITE" id="PS00086">
    <property type="entry name" value="CYTOCHROME_P450"/>
    <property type="match status" value="1"/>
</dbReference>
<dbReference type="GO" id="GO:0004497">
    <property type="term" value="F:monooxygenase activity"/>
    <property type="evidence" value="ECO:0007669"/>
    <property type="project" value="UniProtKB-KW"/>
</dbReference>
<name>A0AAD5PFL6_9FUNG</name>
<dbReference type="Gene3D" id="1.10.630.10">
    <property type="entry name" value="Cytochrome P450"/>
    <property type="match status" value="1"/>
</dbReference>
<evidence type="ECO:0000313" key="8">
    <source>
        <dbReference type="Proteomes" id="UP001209540"/>
    </source>
</evidence>